<dbReference type="HOGENOM" id="CLU_030330_0_0_0"/>
<dbReference type="RefSeq" id="WP_013011490.1">
    <property type="nucleotide sequence ID" value="NC_013943.1"/>
</dbReference>
<dbReference type="InterPro" id="IPR049539">
    <property type="entry name" value="SPL"/>
</dbReference>
<dbReference type="Pfam" id="PF20903">
    <property type="entry name" value="SPL"/>
    <property type="match status" value="1"/>
</dbReference>
<dbReference type="PaxDb" id="522772-Dacet_2225"/>
<dbReference type="Gene3D" id="3.40.50.12110">
    <property type="match status" value="1"/>
</dbReference>
<dbReference type="KEGG" id="dap:Dacet_2225"/>
<keyword evidence="2" id="KW-1185">Reference proteome</keyword>
<evidence type="ECO:0000313" key="2">
    <source>
        <dbReference type="Proteomes" id="UP000002012"/>
    </source>
</evidence>
<dbReference type="eggNOG" id="COG1533">
    <property type="taxonomic scope" value="Bacteria"/>
</dbReference>
<accession>D4H2W4</accession>
<protein>
    <submittedName>
        <fullName evidence="1">DNA repair photolyase-like protein</fullName>
    </submittedName>
</protein>
<dbReference type="EMBL" id="CP001968">
    <property type="protein sequence ID" value="ADD68987.1"/>
    <property type="molecule type" value="Genomic_DNA"/>
</dbReference>
<dbReference type="OrthoDB" id="368646at2"/>
<dbReference type="PANTHER" id="PTHR37822:SF2">
    <property type="entry name" value="SPORE PHOTOPRODUCT LYASE"/>
    <property type="match status" value="1"/>
</dbReference>
<reference evidence="1 2" key="1">
    <citation type="journal article" date="2010" name="Stand. Genomic Sci.">
        <title>Complete genome sequence of Denitrovibrio acetiphilus type strain (N2460).</title>
        <authorList>
            <person name="Kiss H."/>
            <person name="Lang E."/>
            <person name="Lapidus A."/>
            <person name="Copeland A."/>
            <person name="Nolan M."/>
            <person name="Glavina Del Rio T."/>
            <person name="Chen F."/>
            <person name="Lucas S."/>
            <person name="Tice H."/>
            <person name="Cheng J.F."/>
            <person name="Han C."/>
            <person name="Goodwin L."/>
            <person name="Pitluck S."/>
            <person name="Liolios K."/>
            <person name="Pati A."/>
            <person name="Ivanova N."/>
            <person name="Mavromatis K."/>
            <person name="Chen A."/>
            <person name="Palaniappan K."/>
            <person name="Land M."/>
            <person name="Hauser L."/>
            <person name="Chang Y.J."/>
            <person name="Jeffries C.D."/>
            <person name="Detter J.C."/>
            <person name="Brettin T."/>
            <person name="Spring S."/>
            <person name="Rohde M."/>
            <person name="Goker M."/>
            <person name="Woyke T."/>
            <person name="Bristow J."/>
            <person name="Eisen J.A."/>
            <person name="Markowitz V."/>
            <person name="Hugenholtz P."/>
            <person name="Kyrpides N.C."/>
            <person name="Klenk H.P."/>
        </authorList>
    </citation>
    <scope>NUCLEOTIDE SEQUENCE [LARGE SCALE GENOMIC DNA]</scope>
    <source>
        <strain evidence="2">DSM 12809 / NBRC 114555 / N2460</strain>
    </source>
</reference>
<dbReference type="Gene3D" id="3.80.30.30">
    <property type="match status" value="1"/>
</dbReference>
<dbReference type="GO" id="GO:0042601">
    <property type="term" value="C:endospore-forming forespore"/>
    <property type="evidence" value="ECO:0007669"/>
    <property type="project" value="TreeGrafter"/>
</dbReference>
<dbReference type="PANTHER" id="PTHR37822">
    <property type="entry name" value="SPORE PHOTOPRODUCT LYASE-RELATED"/>
    <property type="match status" value="1"/>
</dbReference>
<dbReference type="GO" id="GO:0003913">
    <property type="term" value="F:DNA photolyase activity"/>
    <property type="evidence" value="ECO:0007669"/>
    <property type="project" value="TreeGrafter"/>
</dbReference>
<proteinExistence type="predicted"/>
<sequence length="348" mass="40413">MSRIFVDKGAAESWVAKNAMKNCSDVEFVSSAAEVPDNKNAVHITSGPNTFVHRCPATKIYRCCNYYVADVAEGCPFDCTYCILQSYLNHDYIKVYSDFEGVRSDIQSLPKDRFFRLGTGELSDSLAMDHIFNFSGFIADTVNKADNLLFEFKTKSANIKNLLDINPKNMMVSWSMNPQEIIEKEEHGAAKLANRLRAASICADYGYKIGFHFDPLIYYDNFEKGYKDVIEKMVSSVPESSVEYISVSTFRFIPELLDIVRSKFDRSLLLEKEYVKTMDGKMRYFKPVRVHMLDFFVKEVRKHWKDVFIYFCMEHESVWKKIMKYDPGEREDFEKFFPCQIKHAPNND</sequence>
<organism evidence="1 2">
    <name type="scientific">Denitrovibrio acetiphilus (strain DSM 12809 / NBRC 114555 / N2460)</name>
    <dbReference type="NCBI Taxonomy" id="522772"/>
    <lineage>
        <taxon>Bacteria</taxon>
        <taxon>Pseudomonadati</taxon>
        <taxon>Deferribacterota</taxon>
        <taxon>Deferribacteres</taxon>
        <taxon>Deferribacterales</taxon>
        <taxon>Geovibrionaceae</taxon>
        <taxon>Denitrovibrio</taxon>
    </lineage>
</organism>
<gene>
    <name evidence="1" type="ordered locus">Dacet_2225</name>
</gene>
<name>D4H2W4_DENA2</name>
<keyword evidence="1" id="KW-0456">Lyase</keyword>
<dbReference type="STRING" id="522772.Dacet_2225"/>
<dbReference type="GO" id="GO:1904047">
    <property type="term" value="F:S-adenosyl-L-methionine binding"/>
    <property type="evidence" value="ECO:0007669"/>
    <property type="project" value="TreeGrafter"/>
</dbReference>
<dbReference type="Proteomes" id="UP000002012">
    <property type="component" value="Chromosome"/>
</dbReference>
<evidence type="ECO:0000313" key="1">
    <source>
        <dbReference type="EMBL" id="ADD68987.1"/>
    </source>
</evidence>
<dbReference type="InParanoid" id="D4H2W4"/>
<dbReference type="AlphaFoldDB" id="D4H2W4"/>
<dbReference type="GO" id="GO:0051539">
    <property type="term" value="F:4 iron, 4 sulfur cluster binding"/>
    <property type="evidence" value="ECO:0007669"/>
    <property type="project" value="TreeGrafter"/>
</dbReference>